<feature type="domain" description="Histidine kinase" evidence="9">
    <location>
        <begin position="376"/>
        <end position="587"/>
    </location>
</feature>
<evidence type="ECO:0000256" key="5">
    <source>
        <dbReference type="ARBA" id="ARBA00022777"/>
    </source>
</evidence>
<gene>
    <name evidence="10" type="ORF">F9B85_00935</name>
</gene>
<organism evidence="10 11">
    <name type="scientific">Heliorestis acidaminivorans</name>
    <dbReference type="NCBI Taxonomy" id="553427"/>
    <lineage>
        <taxon>Bacteria</taxon>
        <taxon>Bacillati</taxon>
        <taxon>Bacillota</taxon>
        <taxon>Clostridia</taxon>
        <taxon>Eubacteriales</taxon>
        <taxon>Heliobacteriaceae</taxon>
        <taxon>Heliorestis</taxon>
    </lineage>
</organism>
<dbReference type="EC" id="2.7.13.3" evidence="2"/>
<feature type="transmembrane region" description="Helical" evidence="8">
    <location>
        <begin position="152"/>
        <end position="170"/>
    </location>
</feature>
<dbReference type="RefSeq" id="WP_151617736.1">
    <property type="nucleotide sequence ID" value="NZ_WBXO01000001.1"/>
</dbReference>
<dbReference type="PROSITE" id="PS50109">
    <property type="entry name" value="HIS_KIN"/>
    <property type="match status" value="1"/>
</dbReference>
<keyword evidence="3" id="KW-0597">Phosphoprotein</keyword>
<evidence type="ECO:0000256" key="3">
    <source>
        <dbReference type="ARBA" id="ARBA00022553"/>
    </source>
</evidence>
<dbReference type="AlphaFoldDB" id="A0A6I0F3H2"/>
<keyword evidence="4" id="KW-0808">Transferase</keyword>
<dbReference type="GO" id="GO:0000155">
    <property type="term" value="F:phosphorelay sensor kinase activity"/>
    <property type="evidence" value="ECO:0007669"/>
    <property type="project" value="InterPro"/>
</dbReference>
<dbReference type="PANTHER" id="PTHR43711:SF26">
    <property type="entry name" value="SENSOR HISTIDINE KINASE RCSC"/>
    <property type="match status" value="1"/>
</dbReference>
<dbReference type="InterPro" id="IPR004358">
    <property type="entry name" value="Sig_transdc_His_kin-like_C"/>
</dbReference>
<dbReference type="Pfam" id="PF00512">
    <property type="entry name" value="HisKA"/>
    <property type="match status" value="1"/>
</dbReference>
<evidence type="ECO:0000256" key="7">
    <source>
        <dbReference type="SAM" id="Coils"/>
    </source>
</evidence>
<dbReference type="SUPFAM" id="SSF47384">
    <property type="entry name" value="Homodimeric domain of signal transducing histidine kinase"/>
    <property type="match status" value="1"/>
</dbReference>
<keyword evidence="7" id="KW-0175">Coiled coil</keyword>
<keyword evidence="6" id="KW-0902">Two-component regulatory system</keyword>
<proteinExistence type="predicted"/>
<feature type="transmembrane region" description="Helical" evidence="8">
    <location>
        <begin position="39"/>
        <end position="59"/>
    </location>
</feature>
<dbReference type="InterPro" id="IPR036890">
    <property type="entry name" value="HATPase_C_sf"/>
</dbReference>
<keyword evidence="5" id="KW-0418">Kinase</keyword>
<evidence type="ECO:0000256" key="4">
    <source>
        <dbReference type="ARBA" id="ARBA00022679"/>
    </source>
</evidence>
<feature type="transmembrane region" description="Helical" evidence="8">
    <location>
        <begin position="100"/>
        <end position="118"/>
    </location>
</feature>
<dbReference type="Gene3D" id="3.30.565.10">
    <property type="entry name" value="Histidine kinase-like ATPase, C-terminal domain"/>
    <property type="match status" value="1"/>
</dbReference>
<evidence type="ECO:0000313" key="11">
    <source>
        <dbReference type="Proteomes" id="UP000468766"/>
    </source>
</evidence>
<accession>A0A6I0F3H2</accession>
<keyword evidence="8" id="KW-1133">Transmembrane helix</keyword>
<dbReference type="Gene3D" id="1.10.287.130">
    <property type="match status" value="1"/>
</dbReference>
<keyword evidence="8" id="KW-0472">Membrane</keyword>
<dbReference type="InterPro" id="IPR036097">
    <property type="entry name" value="HisK_dim/P_sf"/>
</dbReference>
<keyword evidence="8" id="KW-0812">Transmembrane</keyword>
<evidence type="ECO:0000256" key="2">
    <source>
        <dbReference type="ARBA" id="ARBA00012438"/>
    </source>
</evidence>
<dbReference type="PANTHER" id="PTHR43711">
    <property type="entry name" value="TWO-COMPONENT HISTIDINE KINASE"/>
    <property type="match status" value="1"/>
</dbReference>
<sequence length="587" mass="66082">MQNELSLVFIILLLASVCSLLLGFYAYATAKNKPAVKAYTVLTISASIYSFGYAFEIMSNTLPEILFWLNIQYLAIPIIPAIWLLMILDLLGLDRFLKRKLHLAIFVIPLFTYIFYFSNDLHQFFYTSVALKENYYFLQIETFKGPWYWVHITYYFFSMIFGSFLLLRGWARTGSSYRRQRLLLIIGILIPLIGEIIYIGGYSPLDLDLAPILLSFAIPFHALALLNYRMFDLVPIAHEKVFSSMQDGVIILDDKNRIVDFNGAATKIFAELQLKDIGKKVDVVLRVYDKLIEQVASTAPDEEIEVGSAPGLSYIQSRLSMIREKNGLLIGKTLLLSDITDQKKAISLLAEQQKLLEDNNQELAMANRLKSELLANFSHELRTPLNAIIGYSDILQQDKPNLMVDAIIENSHKLLALINDVMEMSKIESGSIVVGDMMTVSVAHIFKDIEVRYGKKINAKNLDFIVTYPSPTEQINCDIMQLERVICKIIDNAIKFTDSGSISLFMESNQLSTDIIIKDTGIGIESKNLNKIFDKFYLVDSSYSRSQDGTGLGLPIANAIVKQMGGELSVLSEGLGYGTSVKISLSK</sequence>
<dbReference type="Pfam" id="PF02518">
    <property type="entry name" value="HATPase_c"/>
    <property type="match status" value="1"/>
</dbReference>
<dbReference type="OrthoDB" id="9811620at2"/>
<dbReference type="CDD" id="cd00082">
    <property type="entry name" value="HisKA"/>
    <property type="match status" value="1"/>
</dbReference>
<dbReference type="PRINTS" id="PR00344">
    <property type="entry name" value="BCTRLSENSOR"/>
</dbReference>
<dbReference type="SUPFAM" id="SSF55874">
    <property type="entry name" value="ATPase domain of HSP90 chaperone/DNA topoisomerase II/histidine kinase"/>
    <property type="match status" value="1"/>
</dbReference>
<name>A0A6I0F3H2_9FIRM</name>
<evidence type="ECO:0000256" key="1">
    <source>
        <dbReference type="ARBA" id="ARBA00000085"/>
    </source>
</evidence>
<dbReference type="InterPro" id="IPR005467">
    <property type="entry name" value="His_kinase_dom"/>
</dbReference>
<protein>
    <recommendedName>
        <fullName evidence="2">histidine kinase</fullName>
        <ecNumber evidence="2">2.7.13.3</ecNumber>
    </recommendedName>
</protein>
<dbReference type="InterPro" id="IPR000014">
    <property type="entry name" value="PAS"/>
</dbReference>
<dbReference type="InterPro" id="IPR031621">
    <property type="entry name" value="HisKA_7TM"/>
</dbReference>
<comment type="caution">
    <text evidence="10">The sequence shown here is derived from an EMBL/GenBank/DDBJ whole genome shotgun (WGS) entry which is preliminary data.</text>
</comment>
<dbReference type="Pfam" id="PF16927">
    <property type="entry name" value="HisKA_7TM"/>
    <property type="match status" value="1"/>
</dbReference>
<dbReference type="InterPro" id="IPR003594">
    <property type="entry name" value="HATPase_dom"/>
</dbReference>
<feature type="transmembrane region" description="Helical" evidence="8">
    <location>
        <begin position="65"/>
        <end position="88"/>
    </location>
</feature>
<dbReference type="Gene3D" id="3.30.450.20">
    <property type="entry name" value="PAS domain"/>
    <property type="match status" value="1"/>
</dbReference>
<dbReference type="EMBL" id="WBXO01000001">
    <property type="protein sequence ID" value="KAB2954290.1"/>
    <property type="molecule type" value="Genomic_DNA"/>
</dbReference>
<evidence type="ECO:0000259" key="9">
    <source>
        <dbReference type="PROSITE" id="PS50109"/>
    </source>
</evidence>
<dbReference type="Pfam" id="PF13188">
    <property type="entry name" value="PAS_8"/>
    <property type="match status" value="1"/>
</dbReference>
<evidence type="ECO:0000256" key="6">
    <source>
        <dbReference type="ARBA" id="ARBA00023012"/>
    </source>
</evidence>
<dbReference type="InterPro" id="IPR050736">
    <property type="entry name" value="Sensor_HK_Regulatory"/>
</dbReference>
<comment type="catalytic activity">
    <reaction evidence="1">
        <text>ATP + protein L-histidine = ADP + protein N-phospho-L-histidine.</text>
        <dbReference type="EC" id="2.7.13.3"/>
    </reaction>
</comment>
<reference evidence="10 11" key="1">
    <citation type="submission" date="2019-10" db="EMBL/GenBank/DDBJ databases">
        <title>Whole-genome sequence of the extremophile Heliorestis acidaminivorans DSM 24790.</title>
        <authorList>
            <person name="Kyndt J.A."/>
            <person name="Meyer T.E."/>
        </authorList>
    </citation>
    <scope>NUCLEOTIDE SEQUENCE [LARGE SCALE GENOMIC DNA]</scope>
    <source>
        <strain evidence="10 11">DSM 24790</strain>
    </source>
</reference>
<dbReference type="InterPro" id="IPR003661">
    <property type="entry name" value="HisK_dim/P_dom"/>
</dbReference>
<evidence type="ECO:0000256" key="8">
    <source>
        <dbReference type="SAM" id="Phobius"/>
    </source>
</evidence>
<dbReference type="SMART" id="SM00387">
    <property type="entry name" value="HATPase_c"/>
    <property type="match status" value="1"/>
</dbReference>
<dbReference type="Proteomes" id="UP000468766">
    <property type="component" value="Unassembled WGS sequence"/>
</dbReference>
<keyword evidence="11" id="KW-1185">Reference proteome</keyword>
<evidence type="ECO:0000313" key="10">
    <source>
        <dbReference type="EMBL" id="KAB2954290.1"/>
    </source>
</evidence>
<dbReference type="SMART" id="SM00388">
    <property type="entry name" value="HisKA"/>
    <property type="match status" value="1"/>
</dbReference>
<feature type="transmembrane region" description="Helical" evidence="8">
    <location>
        <begin position="6"/>
        <end position="27"/>
    </location>
</feature>
<feature type="coiled-coil region" evidence="7">
    <location>
        <begin position="349"/>
        <end position="376"/>
    </location>
</feature>
<feature type="transmembrane region" description="Helical" evidence="8">
    <location>
        <begin position="182"/>
        <end position="203"/>
    </location>
</feature>